<evidence type="ECO:0000313" key="8">
    <source>
        <dbReference type="EMBL" id="MCP2330822.1"/>
    </source>
</evidence>
<evidence type="ECO:0000256" key="3">
    <source>
        <dbReference type="ARBA" id="ARBA00022989"/>
    </source>
</evidence>
<evidence type="ECO:0000313" key="9">
    <source>
        <dbReference type="Proteomes" id="UP000791080"/>
    </source>
</evidence>
<proteinExistence type="inferred from homology"/>
<keyword evidence="2 6" id="KW-0812">Transmembrane</keyword>
<dbReference type="PANTHER" id="PTHR43229">
    <property type="entry name" value="NODULATION PROTEIN J"/>
    <property type="match status" value="1"/>
</dbReference>
<evidence type="ECO:0000256" key="6">
    <source>
        <dbReference type="RuleBase" id="RU361157"/>
    </source>
</evidence>
<dbReference type="InterPro" id="IPR000412">
    <property type="entry name" value="ABC_2_transport"/>
</dbReference>
<dbReference type="RefSeq" id="WP_026420217.1">
    <property type="nucleotide sequence ID" value="NZ_AUBJ02000001.1"/>
</dbReference>
<keyword evidence="4 6" id="KW-0472">Membrane</keyword>
<evidence type="ECO:0000259" key="7">
    <source>
        <dbReference type="PROSITE" id="PS51012"/>
    </source>
</evidence>
<organism evidence="8 9">
    <name type="scientific">Actinoalloteichus caeruleus DSM 43889</name>
    <dbReference type="NCBI Taxonomy" id="1120930"/>
    <lineage>
        <taxon>Bacteria</taxon>
        <taxon>Bacillati</taxon>
        <taxon>Actinomycetota</taxon>
        <taxon>Actinomycetes</taxon>
        <taxon>Pseudonocardiales</taxon>
        <taxon>Pseudonocardiaceae</taxon>
        <taxon>Actinoalloteichus</taxon>
        <taxon>Actinoalloteichus cyanogriseus</taxon>
    </lineage>
</organism>
<gene>
    <name evidence="8" type="ORF">G443_001092</name>
</gene>
<feature type="transmembrane region" description="Helical" evidence="6">
    <location>
        <begin position="231"/>
        <end position="249"/>
    </location>
</feature>
<dbReference type="InterPro" id="IPR013525">
    <property type="entry name" value="ABC2_TM"/>
</dbReference>
<feature type="transmembrane region" description="Helical" evidence="6">
    <location>
        <begin position="60"/>
        <end position="81"/>
    </location>
</feature>
<keyword evidence="3 6" id="KW-1133">Transmembrane helix</keyword>
<comment type="similarity">
    <text evidence="6">Belongs to the ABC-2 integral membrane protein family.</text>
</comment>
<reference evidence="8 9" key="1">
    <citation type="submission" date="2022-06" db="EMBL/GenBank/DDBJ databases">
        <title>Genomic Encyclopedia of Type Strains, Phase I: the one thousand microbial genomes (KMG-I) project.</title>
        <authorList>
            <person name="Kyrpides N."/>
        </authorList>
    </citation>
    <scope>NUCLEOTIDE SEQUENCE [LARGE SCALE GENOMIC DNA]</scope>
    <source>
        <strain evidence="8 9">DSM 43889</strain>
    </source>
</reference>
<accession>A0ABT1JE98</accession>
<name>A0ABT1JE98_ACTCY</name>
<dbReference type="Proteomes" id="UP000791080">
    <property type="component" value="Unassembled WGS sequence"/>
</dbReference>
<dbReference type="InterPro" id="IPR051784">
    <property type="entry name" value="Nod_factor_ABC_transporter"/>
</dbReference>
<dbReference type="PIRSF" id="PIRSF006648">
    <property type="entry name" value="DrrB"/>
    <property type="match status" value="1"/>
</dbReference>
<feature type="transmembrane region" description="Helical" evidence="6">
    <location>
        <begin position="102"/>
        <end position="128"/>
    </location>
</feature>
<keyword evidence="9" id="KW-1185">Reference proteome</keyword>
<dbReference type="PANTHER" id="PTHR43229:SF2">
    <property type="entry name" value="NODULATION PROTEIN J"/>
    <property type="match status" value="1"/>
</dbReference>
<dbReference type="PROSITE" id="PS51012">
    <property type="entry name" value="ABC_TM2"/>
    <property type="match status" value="1"/>
</dbReference>
<evidence type="ECO:0000256" key="5">
    <source>
        <dbReference type="ARBA" id="ARBA00023251"/>
    </source>
</evidence>
<feature type="transmembrane region" description="Helical" evidence="6">
    <location>
        <begin position="171"/>
        <end position="191"/>
    </location>
</feature>
<evidence type="ECO:0000256" key="2">
    <source>
        <dbReference type="ARBA" id="ARBA00022692"/>
    </source>
</evidence>
<keyword evidence="6" id="KW-1003">Cell membrane</keyword>
<keyword evidence="6" id="KW-0813">Transport</keyword>
<feature type="transmembrane region" description="Helical" evidence="6">
    <location>
        <begin position="24"/>
        <end position="48"/>
    </location>
</feature>
<evidence type="ECO:0000256" key="1">
    <source>
        <dbReference type="ARBA" id="ARBA00004141"/>
    </source>
</evidence>
<dbReference type="InterPro" id="IPR047817">
    <property type="entry name" value="ABC2_TM_bact-type"/>
</dbReference>
<dbReference type="EMBL" id="AUBJ02000001">
    <property type="protein sequence ID" value="MCP2330822.1"/>
    <property type="molecule type" value="Genomic_DNA"/>
</dbReference>
<feature type="domain" description="ABC transmembrane type-2" evidence="7">
    <location>
        <begin position="25"/>
        <end position="252"/>
    </location>
</feature>
<comment type="caution">
    <text evidence="8">The sequence shown here is derived from an EMBL/GenBank/DDBJ whole genome shotgun (WGS) entry which is preliminary data.</text>
</comment>
<feature type="transmembrane region" description="Helical" evidence="6">
    <location>
        <begin position="140"/>
        <end position="164"/>
    </location>
</feature>
<comment type="subcellular location">
    <subcellularLocation>
        <location evidence="6">Cell membrane</location>
        <topology evidence="6">Multi-pass membrane protein</topology>
    </subcellularLocation>
    <subcellularLocation>
        <location evidence="1">Membrane</location>
        <topology evidence="1">Multi-pass membrane protein</topology>
    </subcellularLocation>
</comment>
<sequence>MSTATLPAELVFAKRSITHSLRNLDSLVTAVVAPVAIMLLFVTVFGSALDSTVGGSYADYVTPGVMLLCAGFGAALTATSIHTDVSKGFVQRLRTMPVRASGVIFGHVLASVLRNLASIVIVLLVAVAMGFRPTATPLEWLGIVGLLAAYVLVFTLIAAAWGLASKSVESAGMFSFIALFLPYLSTAFMPADNLPGFLRGFAEHQPVTLVIEALRGLATSAPDSTTLTHSLLWLVGLGVGATLLTARLFDRAARS</sequence>
<protein>
    <recommendedName>
        <fullName evidence="6">Transport permease protein</fullName>
    </recommendedName>
</protein>
<keyword evidence="5" id="KW-0046">Antibiotic resistance</keyword>
<dbReference type="Pfam" id="PF01061">
    <property type="entry name" value="ABC2_membrane"/>
    <property type="match status" value="1"/>
</dbReference>
<evidence type="ECO:0000256" key="4">
    <source>
        <dbReference type="ARBA" id="ARBA00023136"/>
    </source>
</evidence>